<dbReference type="SUPFAM" id="SSF46785">
    <property type="entry name" value="Winged helix' DNA-binding domain"/>
    <property type="match status" value="1"/>
</dbReference>
<dbReference type="PANTHER" id="PTHR30579:SF7">
    <property type="entry name" value="HTH-TYPE TRANSCRIPTIONAL REGULATOR LRHA-RELATED"/>
    <property type="match status" value="1"/>
</dbReference>
<dbReference type="RefSeq" id="WP_149812829.1">
    <property type="nucleotide sequence ID" value="NZ_VUKA01000006.1"/>
</dbReference>
<dbReference type="OrthoDB" id="9789529at2"/>
<dbReference type="Gene3D" id="1.10.10.10">
    <property type="entry name" value="Winged helix-like DNA-binding domain superfamily/Winged helix DNA-binding domain"/>
    <property type="match status" value="1"/>
</dbReference>
<keyword evidence="3" id="KW-0238">DNA-binding</keyword>
<comment type="similarity">
    <text evidence="1">Belongs to the LysR transcriptional regulatory family.</text>
</comment>
<evidence type="ECO:0000256" key="2">
    <source>
        <dbReference type="ARBA" id="ARBA00023015"/>
    </source>
</evidence>
<keyword evidence="7" id="KW-1185">Reference proteome</keyword>
<evidence type="ECO:0000313" key="7">
    <source>
        <dbReference type="Proteomes" id="UP000322110"/>
    </source>
</evidence>
<protein>
    <submittedName>
        <fullName evidence="6">LysR family transcriptional regulator</fullName>
    </submittedName>
</protein>
<evidence type="ECO:0000259" key="5">
    <source>
        <dbReference type="PROSITE" id="PS50931"/>
    </source>
</evidence>
<organism evidence="6 7">
    <name type="scientific">Teichococcus oryzae</name>
    <dbReference type="NCBI Taxonomy" id="1608942"/>
    <lineage>
        <taxon>Bacteria</taxon>
        <taxon>Pseudomonadati</taxon>
        <taxon>Pseudomonadota</taxon>
        <taxon>Alphaproteobacteria</taxon>
        <taxon>Acetobacterales</taxon>
        <taxon>Roseomonadaceae</taxon>
        <taxon>Roseomonas</taxon>
    </lineage>
</organism>
<evidence type="ECO:0000256" key="1">
    <source>
        <dbReference type="ARBA" id="ARBA00009437"/>
    </source>
</evidence>
<dbReference type="Proteomes" id="UP000322110">
    <property type="component" value="Unassembled WGS sequence"/>
</dbReference>
<proteinExistence type="inferred from homology"/>
<evidence type="ECO:0000256" key="3">
    <source>
        <dbReference type="ARBA" id="ARBA00023125"/>
    </source>
</evidence>
<dbReference type="Gene3D" id="3.40.190.10">
    <property type="entry name" value="Periplasmic binding protein-like II"/>
    <property type="match status" value="2"/>
</dbReference>
<feature type="domain" description="HTH lysR-type" evidence="5">
    <location>
        <begin position="2"/>
        <end position="59"/>
    </location>
</feature>
<keyword evidence="4" id="KW-0804">Transcription</keyword>
<dbReference type="InterPro" id="IPR005119">
    <property type="entry name" value="LysR_subst-bd"/>
</dbReference>
<name>A0A5B2TE98_9PROT</name>
<accession>A0A5B2TE98</accession>
<dbReference type="InterPro" id="IPR050176">
    <property type="entry name" value="LTTR"/>
</dbReference>
<dbReference type="GO" id="GO:0003677">
    <property type="term" value="F:DNA binding"/>
    <property type="evidence" value="ECO:0007669"/>
    <property type="project" value="UniProtKB-KW"/>
</dbReference>
<dbReference type="EMBL" id="VUKA01000006">
    <property type="protein sequence ID" value="KAA2212801.1"/>
    <property type="molecule type" value="Genomic_DNA"/>
</dbReference>
<comment type="caution">
    <text evidence="6">The sequence shown here is derived from an EMBL/GenBank/DDBJ whole genome shotgun (WGS) entry which is preliminary data.</text>
</comment>
<dbReference type="AlphaFoldDB" id="A0A5B2TE98"/>
<dbReference type="InterPro" id="IPR000847">
    <property type="entry name" value="LysR_HTH_N"/>
</dbReference>
<dbReference type="PANTHER" id="PTHR30579">
    <property type="entry name" value="TRANSCRIPTIONAL REGULATOR"/>
    <property type="match status" value="1"/>
</dbReference>
<dbReference type="GO" id="GO:0003700">
    <property type="term" value="F:DNA-binding transcription factor activity"/>
    <property type="evidence" value="ECO:0007669"/>
    <property type="project" value="InterPro"/>
</dbReference>
<dbReference type="InterPro" id="IPR036388">
    <property type="entry name" value="WH-like_DNA-bd_sf"/>
</dbReference>
<sequence length="280" mass="29107">MLDLESVRLFVLAVEFGNLTRAAEAAGTVQPVVSQRLKALETRLGRRLLDRSPRLVRLTADGLAFLPRARALLAAHDEALTPAGTPAIRVKVGFSDHATGVALEAVLRRVRVALPPEAVLELRLGPSLALRGAFETGECDAIILRREAGGSEGEVLGTDPLGWRAAADLRPEQDGMVPLATLAPPCGVRAAAMRALHQARRPWREAFTAGSCVALLAGAQAGFGIAPMGRLASGGTEDRGPALGLPPLPPSEIVLFARTGTPVLGAAARALAAGMRASLG</sequence>
<evidence type="ECO:0000256" key="4">
    <source>
        <dbReference type="ARBA" id="ARBA00023163"/>
    </source>
</evidence>
<gene>
    <name evidence="6" type="ORF">F0Q34_13030</name>
</gene>
<dbReference type="PRINTS" id="PR00039">
    <property type="entry name" value="HTHLYSR"/>
</dbReference>
<dbReference type="PROSITE" id="PS50931">
    <property type="entry name" value="HTH_LYSR"/>
    <property type="match status" value="1"/>
</dbReference>
<reference evidence="6 7" key="1">
    <citation type="journal article" date="2015" name="Int. J. Syst. Evol. Microbiol.">
        <title>Roseomonas oryzae sp. nov., isolated from paddy rhizosphere soil.</title>
        <authorList>
            <person name="Ramaprasad E.V."/>
            <person name="Sasikala Ch."/>
            <person name="Ramana Ch.V."/>
        </authorList>
    </citation>
    <scope>NUCLEOTIDE SEQUENCE [LARGE SCALE GENOMIC DNA]</scope>
    <source>
        <strain evidence="6 7">KCTC 42542</strain>
    </source>
</reference>
<dbReference type="SUPFAM" id="SSF53850">
    <property type="entry name" value="Periplasmic binding protein-like II"/>
    <property type="match status" value="1"/>
</dbReference>
<dbReference type="InterPro" id="IPR036390">
    <property type="entry name" value="WH_DNA-bd_sf"/>
</dbReference>
<dbReference type="Pfam" id="PF00126">
    <property type="entry name" value="HTH_1"/>
    <property type="match status" value="1"/>
</dbReference>
<dbReference type="Pfam" id="PF03466">
    <property type="entry name" value="LysR_substrate"/>
    <property type="match status" value="1"/>
</dbReference>
<keyword evidence="2" id="KW-0805">Transcription regulation</keyword>
<evidence type="ECO:0000313" key="6">
    <source>
        <dbReference type="EMBL" id="KAA2212801.1"/>
    </source>
</evidence>